<name>A0ACC0VES5_9HYPO</name>
<keyword evidence="2" id="KW-1185">Reference proteome</keyword>
<sequence>MTGPTTELPPEHRPMAHSLPSLPPADFFSPLGWETLWALLDGILPAISDKPPLSRDAIVLGEAEFDGLMGRARGARMRPADGDDGGGDEDDEKVKEFFGGRWTDDQAFRDDVVRMLALSPAKGKLSDLLEKLNTRTGSLALTGYWTPVTRQPTSVRHAIIQSWHTSYFVTLRGVAKSLTSIALKAMSSTSSAFPKITGYTDVPRGWAPRTGHGFDFMQLPPPPKGDDDAIHVIETDVVVVGSGCGGGVCAKNLAEAGHSVLVVDKGYHFPPSQLPMAQTTACQYLFDNGGLYLTEDSSAFILAGGAWGGGGTVNWSVCLRPQDFVRQEWAAEGLDFFAGRRFDDCLDRVWDFMGAGADAIRHNHRNNVVLDGCKKLGYQVGVPAQNTAGKEHYCGQCHLGCGAGEKRGPAVSWLPAAADAGAEFMEGFKVDKVVFADDGVTAVGVEGEWVSRGPGSSVSAPRDERVVRKARINAKRVIISSGTFWSPVILMNSGVENPQLGKNLHLHPASPLTATYNEETKPWEGGIITSYSGEFDNLDSKGHGAKIETTCMVPYTSLSSYPWRSGEDFKLFLLKFPRLASFISLVRDRDTGSVFRDNTTGNPRIKYSISDFDREHGLEGTIGLCKICYATGAAEIQPYFPGLEPWIASPDGPPTSVADGEDPEFVDPRFAAWLARVRAVGNKPPIGIWASAHQMGTCRMAASPDRGVVDAAGKVWGREGLYVADASVFPSASGVNPMVTIMAISDWISRRVADDLAAAAET</sequence>
<organism evidence="1 2">
    <name type="scientific">Trichothecium roseum</name>
    <dbReference type="NCBI Taxonomy" id="47278"/>
    <lineage>
        <taxon>Eukaryota</taxon>
        <taxon>Fungi</taxon>
        <taxon>Dikarya</taxon>
        <taxon>Ascomycota</taxon>
        <taxon>Pezizomycotina</taxon>
        <taxon>Sordariomycetes</taxon>
        <taxon>Hypocreomycetidae</taxon>
        <taxon>Hypocreales</taxon>
        <taxon>Hypocreales incertae sedis</taxon>
        <taxon>Trichothecium</taxon>
    </lineage>
</organism>
<comment type="caution">
    <text evidence="1">The sequence shown here is derived from an EMBL/GenBank/DDBJ whole genome shotgun (WGS) entry which is preliminary data.</text>
</comment>
<proteinExistence type="predicted"/>
<dbReference type="EMBL" id="CM047940">
    <property type="protein sequence ID" value="KAI9904961.1"/>
    <property type="molecule type" value="Genomic_DNA"/>
</dbReference>
<evidence type="ECO:0000313" key="2">
    <source>
        <dbReference type="Proteomes" id="UP001163324"/>
    </source>
</evidence>
<evidence type="ECO:0000313" key="1">
    <source>
        <dbReference type="EMBL" id="KAI9904961.1"/>
    </source>
</evidence>
<protein>
    <submittedName>
        <fullName evidence="1">Uncharacterized protein</fullName>
    </submittedName>
</protein>
<gene>
    <name evidence="1" type="ORF">N3K66_001490</name>
</gene>
<reference evidence="1" key="1">
    <citation type="submission" date="2022-10" db="EMBL/GenBank/DDBJ databases">
        <title>Complete Genome of Trichothecium roseum strain YXFP-22015, a Plant Pathogen Isolated from Citrus.</title>
        <authorList>
            <person name="Wang Y."/>
            <person name="Zhu L."/>
        </authorList>
    </citation>
    <scope>NUCLEOTIDE SEQUENCE</scope>
    <source>
        <strain evidence="1">YXFP-22015</strain>
    </source>
</reference>
<dbReference type="Proteomes" id="UP001163324">
    <property type="component" value="Chromosome 1"/>
</dbReference>
<accession>A0ACC0VES5</accession>